<dbReference type="AlphaFoldDB" id="A0A6C0IXB6"/>
<name>A0A6C0IXB6_9ZZZZ</name>
<sequence length="147" mass="16250">MANLSSLKDPLAISILALAVAGGSSAYFHSEISKLKEQQAANTKELADIKKHLSAIILSNPEAGKQLEQVMKAVKILDTRLTETQERIRQTQSAENVPGRKTYQRMTDRTGRPVPALKRPEIHRQPEPEMVEHNVPDIDDDIAAMSA</sequence>
<feature type="region of interest" description="Disordered" evidence="1">
    <location>
        <begin position="87"/>
        <end position="147"/>
    </location>
</feature>
<organism evidence="2">
    <name type="scientific">viral metagenome</name>
    <dbReference type="NCBI Taxonomy" id="1070528"/>
    <lineage>
        <taxon>unclassified sequences</taxon>
        <taxon>metagenomes</taxon>
        <taxon>organismal metagenomes</taxon>
    </lineage>
</organism>
<protein>
    <submittedName>
        <fullName evidence="2">Uncharacterized protein</fullName>
    </submittedName>
</protein>
<proteinExistence type="predicted"/>
<accession>A0A6C0IXB6</accession>
<feature type="compositionally biased region" description="Basic and acidic residues" evidence="1">
    <location>
        <begin position="118"/>
        <end position="136"/>
    </location>
</feature>
<reference evidence="2" key="1">
    <citation type="journal article" date="2020" name="Nature">
        <title>Giant virus diversity and host interactions through global metagenomics.</title>
        <authorList>
            <person name="Schulz F."/>
            <person name="Roux S."/>
            <person name="Paez-Espino D."/>
            <person name="Jungbluth S."/>
            <person name="Walsh D.A."/>
            <person name="Denef V.J."/>
            <person name="McMahon K.D."/>
            <person name="Konstantinidis K.T."/>
            <person name="Eloe-Fadrosh E.A."/>
            <person name="Kyrpides N.C."/>
            <person name="Woyke T."/>
        </authorList>
    </citation>
    <scope>NUCLEOTIDE SEQUENCE</scope>
    <source>
        <strain evidence="2">GVMAG-M-3300025572-1</strain>
    </source>
</reference>
<dbReference type="EMBL" id="MN740285">
    <property type="protein sequence ID" value="QHT97951.1"/>
    <property type="molecule type" value="Genomic_DNA"/>
</dbReference>
<evidence type="ECO:0000256" key="1">
    <source>
        <dbReference type="SAM" id="MobiDB-lite"/>
    </source>
</evidence>
<evidence type="ECO:0000313" key="2">
    <source>
        <dbReference type="EMBL" id="QHT97951.1"/>
    </source>
</evidence>
<feature type="compositionally biased region" description="Acidic residues" evidence="1">
    <location>
        <begin position="137"/>
        <end position="147"/>
    </location>
</feature>